<reference evidence="2 3" key="1">
    <citation type="journal article" date="2011" name="J. Bacteriol.">
        <title>Complete genome sequence of Burkholderia gladioli BSR3.</title>
        <authorList>
            <person name="Seo Y.S."/>
            <person name="Lim J."/>
            <person name="Choi B.S."/>
            <person name="Kim H."/>
            <person name="Goo E."/>
            <person name="Lee B."/>
            <person name="Lim J.S."/>
            <person name="Choi I.Y."/>
            <person name="Moon J.S."/>
            <person name="Kim J."/>
            <person name="Hwang I."/>
        </authorList>
    </citation>
    <scope>NUCLEOTIDE SEQUENCE [LARGE SCALE GENOMIC DNA]</scope>
    <source>
        <strain evidence="3">BSR3</strain>
    </source>
</reference>
<evidence type="ECO:0000256" key="1">
    <source>
        <dbReference type="SAM" id="MobiDB-lite"/>
    </source>
</evidence>
<evidence type="ECO:0000313" key="3">
    <source>
        <dbReference type="Proteomes" id="UP000008316"/>
    </source>
</evidence>
<evidence type="ECO:0000313" key="2">
    <source>
        <dbReference type="EMBL" id="AEA65875.1"/>
    </source>
</evidence>
<geneLocation type="plasmid" evidence="2 3">
    <name>bgla_4p</name>
</geneLocation>
<organism evidence="2 3">
    <name type="scientific">Burkholderia gladioli (strain BSR3)</name>
    <dbReference type="NCBI Taxonomy" id="999541"/>
    <lineage>
        <taxon>Bacteria</taxon>
        <taxon>Pseudomonadati</taxon>
        <taxon>Pseudomonadota</taxon>
        <taxon>Betaproteobacteria</taxon>
        <taxon>Burkholderiales</taxon>
        <taxon>Burkholderiaceae</taxon>
        <taxon>Burkholderia</taxon>
    </lineage>
</organism>
<feature type="region of interest" description="Disordered" evidence="1">
    <location>
        <begin position="1"/>
        <end position="62"/>
    </location>
</feature>
<feature type="compositionally biased region" description="Polar residues" evidence="1">
    <location>
        <begin position="1"/>
        <end position="15"/>
    </location>
</feature>
<dbReference type="HOGENOM" id="CLU_999929_0_0_4"/>
<keyword evidence="3" id="KW-1185">Reference proteome</keyword>
<dbReference type="KEGG" id="bgd:bgla_4p0820"/>
<protein>
    <submittedName>
        <fullName evidence="2">Uncharacterized protein</fullName>
    </submittedName>
</protein>
<dbReference type="RefSeq" id="WP_013700047.1">
    <property type="nucleotide sequence ID" value="NC_015383.1"/>
</dbReference>
<accession>F2LSZ9</accession>
<dbReference type="AlphaFoldDB" id="F2LSZ9"/>
<proteinExistence type="predicted"/>
<sequence>MSTINEESHVGTNTADVPPEDAAAESDQSLANTPVGATVRPVAGDAHPSDDRPTTDGADDGDVERELDEMERSASILQREGLISAEEAVTKIEEVARTRTLFRDLPPEQRARIVQRRREIGRQLMNKQLSGAAVVTARVTMRHTRLKPLFEQWWPYLNRMTINMQRFGRATYGANEQGIVSTWFEKQLEQLEVYVSEQLDVAQGFREKTETEMRARSETVFEPTVTKPSLDIEVEAYSRFSMRLLSVILKFDQVMDHFDFLVWNGIRDQSDVDDETGRFLRKFHPVGLRGYTTHLKLMNTVRGN</sequence>
<dbReference type="EMBL" id="CP002604">
    <property type="protein sequence ID" value="AEA65875.1"/>
    <property type="molecule type" value="Genomic_DNA"/>
</dbReference>
<name>F2LSZ9_BURGS</name>
<keyword evidence="2" id="KW-0614">Plasmid</keyword>
<gene>
    <name evidence="2" type="ordered locus">bgla_4p0820</name>
</gene>
<dbReference type="Proteomes" id="UP000008316">
    <property type="component" value="Plasmid bgla_4p"/>
</dbReference>